<dbReference type="Proteomes" id="UP000298213">
    <property type="component" value="Unassembled WGS sequence"/>
</dbReference>
<accession>A0A4Y8ZPR8</accession>
<dbReference type="OrthoDB" id="7584850at2"/>
<dbReference type="RefSeq" id="WP_135087268.1">
    <property type="nucleotide sequence ID" value="NZ_SPDV01000021.1"/>
</dbReference>
<name>A0A4Y8ZPR8_9SPHN</name>
<evidence type="ECO:0000313" key="1">
    <source>
        <dbReference type="EMBL" id="TFI58010.1"/>
    </source>
</evidence>
<protein>
    <submittedName>
        <fullName evidence="1">Uncharacterized protein</fullName>
    </submittedName>
</protein>
<comment type="caution">
    <text evidence="1">The sequence shown here is derived from an EMBL/GenBank/DDBJ whole genome shotgun (WGS) entry which is preliminary data.</text>
</comment>
<sequence>MRNKAVNEEPQIPDRFVVEADKRVVGVAIRVPGGFKFFASDTAFQEAEARVFPRAKAMARRIADIARRRRGEPDGVQPPAALQ</sequence>
<dbReference type="EMBL" id="SPDV01000021">
    <property type="protein sequence ID" value="TFI58010.1"/>
    <property type="molecule type" value="Genomic_DNA"/>
</dbReference>
<dbReference type="AlphaFoldDB" id="A0A4Y8ZPR8"/>
<keyword evidence="2" id="KW-1185">Reference proteome</keyword>
<reference evidence="1 2" key="1">
    <citation type="submission" date="2019-03" db="EMBL/GenBank/DDBJ databases">
        <title>Genome sequence of Sphingomonas sp. 17J27-24.</title>
        <authorList>
            <person name="Kim M."/>
            <person name="Maeng S."/>
            <person name="Sathiyaraj S."/>
        </authorList>
    </citation>
    <scope>NUCLEOTIDE SEQUENCE [LARGE SCALE GENOMIC DNA]</scope>
    <source>
        <strain evidence="1 2">17J27-24</strain>
    </source>
</reference>
<gene>
    <name evidence="1" type="ORF">E2493_12510</name>
</gene>
<organism evidence="1 2">
    <name type="scientific">Sphingomonas parva</name>
    <dbReference type="NCBI Taxonomy" id="2555898"/>
    <lineage>
        <taxon>Bacteria</taxon>
        <taxon>Pseudomonadati</taxon>
        <taxon>Pseudomonadota</taxon>
        <taxon>Alphaproteobacteria</taxon>
        <taxon>Sphingomonadales</taxon>
        <taxon>Sphingomonadaceae</taxon>
        <taxon>Sphingomonas</taxon>
    </lineage>
</organism>
<proteinExistence type="predicted"/>
<evidence type="ECO:0000313" key="2">
    <source>
        <dbReference type="Proteomes" id="UP000298213"/>
    </source>
</evidence>